<dbReference type="InterPro" id="IPR050559">
    <property type="entry name" value="P-Pant_transferase_sf"/>
</dbReference>
<evidence type="ECO:0000313" key="5">
    <source>
        <dbReference type="EMBL" id="MCD8474033.1"/>
    </source>
</evidence>
<reference evidence="5" key="2">
    <citation type="submission" date="2021-11" db="EMBL/GenBank/DDBJ databases">
        <title>Genome sequence of Xylella taiwanensis PLS432.</title>
        <authorList>
            <person name="Weng L.-W."/>
            <person name="Su C.-C."/>
            <person name="Tsai C.-W."/>
            <person name="Kuo C.-H."/>
        </authorList>
    </citation>
    <scope>NUCLEOTIDE SEQUENCE</scope>
    <source>
        <strain evidence="5">PLS432</strain>
    </source>
</reference>
<dbReference type="Pfam" id="PF01648">
    <property type="entry name" value="ACPS"/>
    <property type="match status" value="1"/>
</dbReference>
<dbReference type="GO" id="GO:0008897">
    <property type="term" value="F:holo-[acyl-carrier-protein] synthase activity"/>
    <property type="evidence" value="ECO:0007669"/>
    <property type="project" value="InterPro"/>
</dbReference>
<feature type="domain" description="4'-phosphopantetheinyl transferase" evidence="3">
    <location>
        <begin position="83"/>
        <end position="187"/>
    </location>
</feature>
<dbReference type="GO" id="GO:0000287">
    <property type="term" value="F:magnesium ion binding"/>
    <property type="evidence" value="ECO:0007669"/>
    <property type="project" value="InterPro"/>
</dbReference>
<dbReference type="eggNOG" id="COG2091">
    <property type="taxonomic scope" value="Bacteria"/>
</dbReference>
<dbReference type="AlphaFoldDB" id="Z9JJ43"/>
<dbReference type="OrthoDB" id="9808281at2"/>
<reference evidence="4 6" key="1">
    <citation type="journal article" date="2014" name="Genome Announc.">
        <title>Draft Genome Sequence of Xylella fastidiosa Pear Leaf Scorch Strain in Taiwan.</title>
        <authorList>
            <person name="Su C.C."/>
            <person name="Deng W.L."/>
            <person name="Jan F.J."/>
            <person name="Chang C.J."/>
            <person name="Huang H."/>
            <person name="Chen J."/>
        </authorList>
    </citation>
    <scope>NUCLEOTIDE SEQUENCE [LARGE SCALE GENOMIC DNA]</scope>
    <source>
        <strain evidence="4 6">PLS229</strain>
    </source>
</reference>
<proteinExistence type="inferred from homology"/>
<sequence>MGEHTWQWGAVQVWLHAHQRGERGEPQARLVFGKVLGWAPDALPLRRDARGRPRFTSPLSGWDISWSHSGDYLLLALGHGGCLGVDLERERSRPQLLDLAQRFFHPSETAVLHTLDVPAQHALFFRLWCAKEAILKAHGAGIAFGLHRLHLAEHNGHLILVECDPALGAAPAWTLYEWQAAPGYRAALAWHPFATATPRSDV</sequence>
<organism evidence="4 6">
    <name type="scientific">Xylella taiwanensis</name>
    <dbReference type="NCBI Taxonomy" id="1444770"/>
    <lineage>
        <taxon>Bacteria</taxon>
        <taxon>Pseudomonadati</taxon>
        <taxon>Pseudomonadota</taxon>
        <taxon>Gammaproteobacteria</taxon>
        <taxon>Lysobacterales</taxon>
        <taxon>Lysobacteraceae</taxon>
        <taxon>Xylella</taxon>
    </lineage>
</organism>
<dbReference type="SUPFAM" id="SSF56214">
    <property type="entry name" value="4'-phosphopantetheinyl transferase"/>
    <property type="match status" value="2"/>
</dbReference>
<dbReference type="STRING" id="1444770.AF72_09130"/>
<dbReference type="EMBL" id="JAJPPU010000004">
    <property type="protein sequence ID" value="MCD8474033.1"/>
    <property type="molecule type" value="Genomic_DNA"/>
</dbReference>
<protein>
    <submittedName>
        <fullName evidence="5">4'-phosphopantetheinyl transferase superfamily protein</fullName>
    </submittedName>
    <submittedName>
        <fullName evidence="4">4-phosphopantetheinyl transferase</fullName>
    </submittedName>
</protein>
<evidence type="ECO:0000259" key="3">
    <source>
        <dbReference type="Pfam" id="PF01648"/>
    </source>
</evidence>
<name>Z9JJ43_9GAMM</name>
<dbReference type="InterPro" id="IPR037143">
    <property type="entry name" value="4-PPantetheinyl_Trfase_dom_sf"/>
</dbReference>
<keyword evidence="2 4" id="KW-0808">Transferase</keyword>
<comment type="caution">
    <text evidence="4">The sequence shown here is derived from an EMBL/GenBank/DDBJ whole genome shotgun (WGS) entry which is preliminary data.</text>
</comment>
<evidence type="ECO:0000256" key="2">
    <source>
        <dbReference type="ARBA" id="ARBA00022679"/>
    </source>
</evidence>
<evidence type="ECO:0000313" key="4">
    <source>
        <dbReference type="EMBL" id="EWS77782.1"/>
    </source>
</evidence>
<dbReference type="Proteomes" id="UP001430701">
    <property type="component" value="Unassembled WGS sequence"/>
</dbReference>
<dbReference type="InterPro" id="IPR008278">
    <property type="entry name" value="4-PPantetheinyl_Trfase_dom"/>
</dbReference>
<evidence type="ECO:0000313" key="6">
    <source>
        <dbReference type="Proteomes" id="UP000020406"/>
    </source>
</evidence>
<dbReference type="PANTHER" id="PTHR12215">
    <property type="entry name" value="PHOSPHOPANTETHEINE TRANSFERASE"/>
    <property type="match status" value="1"/>
</dbReference>
<dbReference type="GeneID" id="68900941"/>
<dbReference type="KEGG" id="xtw:AB672_06515"/>
<accession>Z9JJ43</accession>
<keyword evidence="7" id="KW-1185">Reference proteome</keyword>
<dbReference type="PANTHER" id="PTHR12215:SF10">
    <property type="entry name" value="L-AMINOADIPATE-SEMIALDEHYDE DEHYDROGENASE-PHOSPHOPANTETHEINYL TRANSFERASE"/>
    <property type="match status" value="1"/>
</dbReference>
<dbReference type="Gene3D" id="3.90.470.20">
    <property type="entry name" value="4'-phosphopantetheinyl transferase domain"/>
    <property type="match status" value="2"/>
</dbReference>
<dbReference type="RefSeq" id="WP_038271618.1">
    <property type="nucleotide sequence ID" value="NZ_CP053627.1"/>
</dbReference>
<evidence type="ECO:0000256" key="1">
    <source>
        <dbReference type="ARBA" id="ARBA00010990"/>
    </source>
</evidence>
<comment type="similarity">
    <text evidence="1">Belongs to the P-Pant transferase superfamily. Gsp/Sfp/HetI/AcpT family.</text>
</comment>
<dbReference type="Proteomes" id="UP000020406">
    <property type="component" value="Unassembled WGS sequence"/>
</dbReference>
<dbReference type="GO" id="GO:0005829">
    <property type="term" value="C:cytosol"/>
    <property type="evidence" value="ECO:0007669"/>
    <property type="project" value="TreeGrafter"/>
</dbReference>
<dbReference type="PATRIC" id="fig|1444770.3.peg.2159"/>
<evidence type="ECO:0000313" key="7">
    <source>
        <dbReference type="Proteomes" id="UP001430701"/>
    </source>
</evidence>
<gene>
    <name evidence="4" type="ORF">AF72_09130</name>
    <name evidence="5" type="ORF">LPH55_11350</name>
</gene>
<dbReference type="GO" id="GO:0019878">
    <property type="term" value="P:lysine biosynthetic process via aminoadipic acid"/>
    <property type="evidence" value="ECO:0007669"/>
    <property type="project" value="TreeGrafter"/>
</dbReference>
<dbReference type="EMBL" id="JDSQ01000014">
    <property type="protein sequence ID" value="EWS77782.1"/>
    <property type="molecule type" value="Genomic_DNA"/>
</dbReference>